<dbReference type="AlphaFoldDB" id="A0A024TQX1"/>
<proteinExistence type="predicted"/>
<dbReference type="RefSeq" id="XP_008875337.1">
    <property type="nucleotide sequence ID" value="XM_008877115.1"/>
</dbReference>
<sequence>MKQTSTLKGPVFHAKRATGRYSPYSTKRPALPDIVDYLDDHDVCDSMAALTDVETPTTSVDDDFEDDLGRLSLDEDIDLVPGVNLAWSTEDVSILLALFDKDC</sequence>
<evidence type="ECO:0000313" key="1">
    <source>
        <dbReference type="EMBL" id="ETV96026.1"/>
    </source>
</evidence>
<reference evidence="1" key="1">
    <citation type="submission" date="2013-12" db="EMBL/GenBank/DDBJ databases">
        <title>The Genome Sequence of Aphanomyces invadans NJM9701.</title>
        <authorList>
            <consortium name="The Broad Institute Genomics Platform"/>
            <person name="Russ C."/>
            <person name="Tyler B."/>
            <person name="van West P."/>
            <person name="Dieguez-Uribeondo J."/>
            <person name="Young S.K."/>
            <person name="Zeng Q."/>
            <person name="Gargeya S."/>
            <person name="Fitzgerald M."/>
            <person name="Abouelleil A."/>
            <person name="Alvarado L."/>
            <person name="Chapman S.B."/>
            <person name="Gainer-Dewar J."/>
            <person name="Goldberg J."/>
            <person name="Griggs A."/>
            <person name="Gujja S."/>
            <person name="Hansen M."/>
            <person name="Howarth C."/>
            <person name="Imamovic A."/>
            <person name="Ireland A."/>
            <person name="Larimer J."/>
            <person name="McCowan C."/>
            <person name="Murphy C."/>
            <person name="Pearson M."/>
            <person name="Poon T.W."/>
            <person name="Priest M."/>
            <person name="Roberts A."/>
            <person name="Saif S."/>
            <person name="Shea T."/>
            <person name="Sykes S."/>
            <person name="Wortman J."/>
            <person name="Nusbaum C."/>
            <person name="Birren B."/>
        </authorList>
    </citation>
    <scope>NUCLEOTIDE SEQUENCE [LARGE SCALE GENOMIC DNA]</scope>
    <source>
        <strain evidence="1">NJM9701</strain>
    </source>
</reference>
<gene>
    <name evidence="1" type="ORF">H310_10676</name>
</gene>
<dbReference type="VEuPathDB" id="FungiDB:H310_10676"/>
<dbReference type="EMBL" id="KI913978">
    <property type="protein sequence ID" value="ETV96026.1"/>
    <property type="molecule type" value="Genomic_DNA"/>
</dbReference>
<organism evidence="1">
    <name type="scientific">Aphanomyces invadans</name>
    <dbReference type="NCBI Taxonomy" id="157072"/>
    <lineage>
        <taxon>Eukaryota</taxon>
        <taxon>Sar</taxon>
        <taxon>Stramenopiles</taxon>
        <taxon>Oomycota</taxon>
        <taxon>Saprolegniomycetes</taxon>
        <taxon>Saprolegniales</taxon>
        <taxon>Verrucalvaceae</taxon>
        <taxon>Aphanomyces</taxon>
    </lineage>
</organism>
<name>A0A024TQX1_9STRA</name>
<dbReference type="GeneID" id="20087726"/>
<protein>
    <submittedName>
        <fullName evidence="1">Uncharacterized protein</fullName>
    </submittedName>
</protein>
<accession>A0A024TQX1</accession>
<dbReference type="OrthoDB" id="70730at2759"/>